<evidence type="ECO:0000313" key="1">
    <source>
        <dbReference type="EMBL" id="OLO05962.1"/>
    </source>
</evidence>
<dbReference type="STRING" id="404433.BTW07_00180"/>
<dbReference type="PANTHER" id="PTHR39555:SF1">
    <property type="entry name" value="TYPE IV PILUS INNER MEMBRANE COMPONENT PILO"/>
    <property type="match status" value="1"/>
</dbReference>
<organism evidence="1 2">
    <name type="scientific">Salinicola socius</name>
    <dbReference type="NCBI Taxonomy" id="404433"/>
    <lineage>
        <taxon>Bacteria</taxon>
        <taxon>Pseudomonadati</taxon>
        <taxon>Pseudomonadota</taxon>
        <taxon>Gammaproteobacteria</taxon>
        <taxon>Oceanospirillales</taxon>
        <taxon>Halomonadaceae</taxon>
        <taxon>Salinicola</taxon>
    </lineage>
</organism>
<dbReference type="Proteomes" id="UP000186878">
    <property type="component" value="Unassembled WGS sequence"/>
</dbReference>
<evidence type="ECO:0000313" key="2">
    <source>
        <dbReference type="Proteomes" id="UP000186878"/>
    </source>
</evidence>
<dbReference type="InterPro" id="IPR007445">
    <property type="entry name" value="PilO"/>
</dbReference>
<protein>
    <submittedName>
        <fullName evidence="1">Pilus assembly protein PilO</fullName>
    </submittedName>
</protein>
<reference evidence="1 2" key="1">
    <citation type="submission" date="2016-12" db="EMBL/GenBank/DDBJ databases">
        <title>Draft genome sequences of strains Salinicola socius SMB35, Salinicola sp. MH3R3-1 and Chromohalobacter sp. SMB17 from the Verkhnekamsk potash mining region of Russia.</title>
        <authorList>
            <person name="Mavrodi D.V."/>
            <person name="Olsson B.E."/>
            <person name="Korsakova E.S."/>
            <person name="Pyankova A."/>
            <person name="Mavrodi O.V."/>
            <person name="Plotnikova E.G."/>
        </authorList>
    </citation>
    <scope>NUCLEOTIDE SEQUENCE [LARGE SCALE GENOMIC DNA]</scope>
    <source>
        <strain evidence="1 2">SMB35</strain>
    </source>
</reference>
<proteinExistence type="predicted"/>
<dbReference type="GO" id="GO:0043107">
    <property type="term" value="P:type IV pilus-dependent motility"/>
    <property type="evidence" value="ECO:0007669"/>
    <property type="project" value="InterPro"/>
</dbReference>
<dbReference type="EMBL" id="MSDO01000001">
    <property type="protein sequence ID" value="OLO05962.1"/>
    <property type="molecule type" value="Genomic_DNA"/>
</dbReference>
<comment type="caution">
    <text evidence="1">The sequence shown here is derived from an EMBL/GenBank/DDBJ whole genome shotgun (WGS) entry which is preliminary data.</text>
</comment>
<dbReference type="Pfam" id="PF04350">
    <property type="entry name" value="PilO"/>
    <property type="match status" value="1"/>
</dbReference>
<dbReference type="OrthoDB" id="9802133at2"/>
<gene>
    <name evidence="1" type="ORF">BTW07_00180</name>
</gene>
<dbReference type="Gene3D" id="3.30.70.60">
    <property type="match status" value="1"/>
</dbReference>
<sequence>MKRPASNRSWLSDWRGACADQWRQLRELQWRELDVKEAGTWPVTLQGLIALSVLLGSMWVTQWLLASTPREMHQRLITQEQQALQRFETLSYQAVNLPAMERQMGELQARMQSVLEMLPSDAEVPALLDAISDAAREQQLDIDSITLRPAVEQEFYIEQPFDIQVRGDFHQISAFLARVAAMPRIVTLHDFTLMPVGDHLKLAMLAKTYRYREDRDPAVDSQKRRGKS</sequence>
<dbReference type="AlphaFoldDB" id="A0A1Q8SX96"/>
<dbReference type="GO" id="GO:0043683">
    <property type="term" value="P:type IV pilus assembly"/>
    <property type="evidence" value="ECO:0007669"/>
    <property type="project" value="InterPro"/>
</dbReference>
<dbReference type="RefSeq" id="WP_075568133.1">
    <property type="nucleotide sequence ID" value="NZ_MSDO01000001.1"/>
</dbReference>
<name>A0A1Q8SX96_9GAMM</name>
<keyword evidence="2" id="KW-1185">Reference proteome</keyword>
<dbReference type="InterPro" id="IPR014717">
    <property type="entry name" value="Transl_elong_EF1B/ribsomal_bS6"/>
</dbReference>
<dbReference type="PANTHER" id="PTHR39555">
    <property type="entry name" value="FIMBRIAL ASSEMBLY PROTEIN PILO-LIKE PROTEIN-RELATED"/>
    <property type="match status" value="1"/>
</dbReference>
<accession>A0A1Q8SX96</accession>